<keyword evidence="1" id="KW-0812">Transmembrane</keyword>
<protein>
    <recommendedName>
        <fullName evidence="5">DUF998 domain-containing protein</fullName>
    </recommendedName>
</protein>
<organism evidence="3 4">
    <name type="scientific">Nocardia farcinica</name>
    <dbReference type="NCBI Taxonomy" id="37329"/>
    <lineage>
        <taxon>Bacteria</taxon>
        <taxon>Bacillati</taxon>
        <taxon>Actinomycetota</taxon>
        <taxon>Actinomycetes</taxon>
        <taxon>Mycobacteriales</taxon>
        <taxon>Nocardiaceae</taxon>
        <taxon>Nocardia</taxon>
    </lineage>
</organism>
<dbReference type="KEGG" id="nfr:ERS450000_06046"/>
<keyword evidence="1" id="KW-0472">Membrane</keyword>
<geneLocation type="plasmid" evidence="3">
    <name>3</name>
</geneLocation>
<sequence length="223" mass="23753">MWFSVVLLAVTAFARLSIWRPPPHRRPPNLGASRSLTIATFLLAAGFAAQAHPFDTWIDTTLGNPVGADHVSDLAHTLTIMAACGLLGLIPLRDPRREQWRSPWGVLVVVLMAVAVVASRLGAVAITANESYQNSLAVVVVASCVLIVVSTVRRLRGARLLAAMTFAALAALGSAGLTVYTLIAAPTFMQDHYDQMLTVTSVPVAVGVSAAGLYGLWLGWRRS</sequence>
<dbReference type="Proteomes" id="UP000057820">
    <property type="component" value="Plasmid 2"/>
</dbReference>
<feature type="transmembrane region" description="Helical" evidence="1">
    <location>
        <begin position="104"/>
        <end position="126"/>
    </location>
</feature>
<proteinExistence type="predicted"/>
<reference evidence="4" key="2">
    <citation type="submission" date="2015-03" db="EMBL/GenBank/DDBJ databases">
        <authorList>
            <consortium name="Pathogen Informatics"/>
        </authorList>
    </citation>
    <scope>NUCLEOTIDE SEQUENCE [LARGE SCALE GENOMIC DNA]</scope>
    <source>
        <strain evidence="4">NCTC11134</strain>
        <plasmid evidence="4">2</plasmid>
        <plasmid evidence="4">3</plasmid>
    </source>
</reference>
<accession>A0A0H5PB60</accession>
<evidence type="ECO:0000313" key="4">
    <source>
        <dbReference type="Proteomes" id="UP000057820"/>
    </source>
</evidence>
<gene>
    <name evidence="2" type="ORF">ERS450000_05896</name>
    <name evidence="3" type="ORF">ERS450000_06046</name>
</gene>
<reference evidence="3" key="1">
    <citation type="submission" date="2015-03" db="EMBL/GenBank/DDBJ databases">
        <authorList>
            <person name="Informatics Pathogen"/>
        </authorList>
    </citation>
    <scope>NUCLEOTIDE SEQUENCE</scope>
    <source>
        <strain evidence="3">NCTC11134</strain>
        <plasmid evidence="2">2</plasmid>
        <plasmid evidence="3">3</plasmid>
    </source>
</reference>
<name>A0A0H5PB60_NOCFR</name>
<keyword evidence="3" id="KW-0614">Plasmid</keyword>
<feature type="transmembrane region" description="Helical" evidence="1">
    <location>
        <begin position="132"/>
        <end position="149"/>
    </location>
</feature>
<feature type="transmembrane region" description="Helical" evidence="1">
    <location>
        <begin position="161"/>
        <end position="183"/>
    </location>
</feature>
<evidence type="ECO:0000313" key="3">
    <source>
        <dbReference type="EMBL" id="CRY84504.1"/>
    </source>
</evidence>
<dbReference type="EMBL" id="LN868940">
    <property type="protein sequence ID" value="CRY84504.1"/>
    <property type="molecule type" value="Genomic_DNA"/>
</dbReference>
<dbReference type="EMBL" id="LN868939">
    <property type="protein sequence ID" value="CRY84183.1"/>
    <property type="molecule type" value="Genomic_DNA"/>
</dbReference>
<feature type="transmembrane region" description="Helical" evidence="1">
    <location>
        <begin position="195"/>
        <end position="220"/>
    </location>
</feature>
<evidence type="ECO:0000313" key="2">
    <source>
        <dbReference type="EMBL" id="CRY84183.1"/>
    </source>
</evidence>
<evidence type="ECO:0000256" key="1">
    <source>
        <dbReference type="SAM" id="Phobius"/>
    </source>
</evidence>
<dbReference type="Proteomes" id="UP000057820">
    <property type="component" value="Plasmid 3"/>
</dbReference>
<feature type="transmembrane region" description="Helical" evidence="1">
    <location>
        <begin position="74"/>
        <end position="92"/>
    </location>
</feature>
<evidence type="ECO:0008006" key="5">
    <source>
        <dbReference type="Google" id="ProtNLM"/>
    </source>
</evidence>
<dbReference type="AlphaFoldDB" id="A0A0H5PB60"/>
<dbReference type="KEGG" id="nfr:ERS450000_05896"/>
<keyword evidence="1" id="KW-1133">Transmembrane helix</keyword>
<geneLocation type="plasmid" evidence="2">
    <name>2</name>
</geneLocation>